<keyword evidence="4" id="KW-1185">Reference proteome</keyword>
<gene>
    <name evidence="3" type="ORF">FHS13_001395</name>
</gene>
<organism evidence="3 4">
    <name type="scientific">Nocardiopsis algeriensis</name>
    <dbReference type="NCBI Taxonomy" id="1478215"/>
    <lineage>
        <taxon>Bacteria</taxon>
        <taxon>Bacillati</taxon>
        <taxon>Actinomycetota</taxon>
        <taxon>Actinomycetes</taxon>
        <taxon>Streptosporangiales</taxon>
        <taxon>Nocardiopsidaceae</taxon>
        <taxon>Nocardiopsis</taxon>
    </lineage>
</organism>
<evidence type="ECO:0000313" key="3">
    <source>
        <dbReference type="EMBL" id="MBB6119446.1"/>
    </source>
</evidence>
<dbReference type="Pfam" id="PF10544">
    <property type="entry name" value="T5orf172"/>
    <property type="match status" value="1"/>
</dbReference>
<comment type="caution">
    <text evidence="3">The sequence shown here is derived from an EMBL/GenBank/DDBJ whole genome shotgun (WGS) entry which is preliminary data.</text>
</comment>
<dbReference type="SMART" id="SM00974">
    <property type="entry name" value="T5orf172"/>
    <property type="match status" value="1"/>
</dbReference>
<dbReference type="Proteomes" id="UP000536604">
    <property type="component" value="Unassembled WGS sequence"/>
</dbReference>
<feature type="compositionally biased region" description="Basic and acidic residues" evidence="1">
    <location>
        <begin position="1"/>
        <end position="10"/>
    </location>
</feature>
<feature type="domain" description="Bacteriophage T5 Orf172 DNA-binding" evidence="2">
    <location>
        <begin position="149"/>
        <end position="229"/>
    </location>
</feature>
<dbReference type="EMBL" id="JACHJO010000004">
    <property type="protein sequence ID" value="MBB6119446.1"/>
    <property type="molecule type" value="Genomic_DNA"/>
</dbReference>
<dbReference type="InterPro" id="IPR018306">
    <property type="entry name" value="Phage_T5_Orf172_DNA-bd"/>
</dbReference>
<dbReference type="AlphaFoldDB" id="A0A841IQA4"/>
<name>A0A841IQA4_9ACTN</name>
<evidence type="ECO:0000313" key="4">
    <source>
        <dbReference type="Proteomes" id="UP000536604"/>
    </source>
</evidence>
<protein>
    <recommendedName>
        <fullName evidence="2">Bacteriophage T5 Orf172 DNA-binding domain-containing protein</fullName>
    </recommendedName>
</protein>
<sequence length="239" mass="27666">MEPSQDDTHKVHQKWGFGMSPIKPATKKHRDEAANSVLNFLKGNRAAILGNLDDISTVQGLFTRTFKRDQWDWFTTWSQLDYPDYHEARHISGSFKALRRSLRDADRDLENSATSQLIRLEVPDALDKYLHREYSKSTDSGFIYILSTREMPNFLKIGYTNRDIFTRVNEINSSTGVVIPYGARAAWRVTKAKQTEHEIHSLLGAYRIRKDREFFNVPLGTAVKIIDNYVKTKTKPRQD</sequence>
<dbReference type="RefSeq" id="WP_184289377.1">
    <property type="nucleotide sequence ID" value="NZ_JACHJO010000004.1"/>
</dbReference>
<feature type="region of interest" description="Disordered" evidence="1">
    <location>
        <begin position="1"/>
        <end position="24"/>
    </location>
</feature>
<evidence type="ECO:0000259" key="2">
    <source>
        <dbReference type="SMART" id="SM00974"/>
    </source>
</evidence>
<proteinExistence type="predicted"/>
<evidence type="ECO:0000256" key="1">
    <source>
        <dbReference type="SAM" id="MobiDB-lite"/>
    </source>
</evidence>
<reference evidence="3 4" key="1">
    <citation type="submission" date="2020-08" db="EMBL/GenBank/DDBJ databases">
        <title>Genomic Encyclopedia of Type Strains, Phase III (KMG-III): the genomes of soil and plant-associated and newly described type strains.</title>
        <authorList>
            <person name="Whitman W."/>
        </authorList>
    </citation>
    <scope>NUCLEOTIDE SEQUENCE [LARGE SCALE GENOMIC DNA]</scope>
    <source>
        <strain evidence="3 4">CECT 8712</strain>
    </source>
</reference>
<accession>A0A841IQA4</accession>